<accession>A0A8J8NAQ9</accession>
<feature type="compositionally biased region" description="Basic and acidic residues" evidence="1">
    <location>
        <begin position="131"/>
        <end position="150"/>
    </location>
</feature>
<name>A0A8J8NAQ9_HALGN</name>
<keyword evidence="3" id="KW-1185">Reference proteome</keyword>
<gene>
    <name evidence="2" type="ORF">FGO68_gene12720</name>
</gene>
<feature type="region of interest" description="Disordered" evidence="1">
    <location>
        <begin position="108"/>
        <end position="168"/>
    </location>
</feature>
<evidence type="ECO:0000313" key="3">
    <source>
        <dbReference type="Proteomes" id="UP000785679"/>
    </source>
</evidence>
<dbReference type="Proteomes" id="UP000785679">
    <property type="component" value="Unassembled WGS sequence"/>
</dbReference>
<evidence type="ECO:0000256" key="1">
    <source>
        <dbReference type="SAM" id="MobiDB-lite"/>
    </source>
</evidence>
<reference evidence="2" key="1">
    <citation type="submission" date="2019-06" db="EMBL/GenBank/DDBJ databases">
        <authorList>
            <person name="Zheng W."/>
        </authorList>
    </citation>
    <scope>NUCLEOTIDE SEQUENCE</scope>
    <source>
        <strain evidence="2">QDHG01</strain>
    </source>
</reference>
<organism evidence="2 3">
    <name type="scientific">Halteria grandinella</name>
    <dbReference type="NCBI Taxonomy" id="5974"/>
    <lineage>
        <taxon>Eukaryota</taxon>
        <taxon>Sar</taxon>
        <taxon>Alveolata</taxon>
        <taxon>Ciliophora</taxon>
        <taxon>Intramacronucleata</taxon>
        <taxon>Spirotrichea</taxon>
        <taxon>Stichotrichia</taxon>
        <taxon>Sporadotrichida</taxon>
        <taxon>Halteriidae</taxon>
        <taxon>Halteria</taxon>
    </lineage>
</organism>
<comment type="caution">
    <text evidence="2">The sequence shown here is derived from an EMBL/GenBank/DDBJ whole genome shotgun (WGS) entry which is preliminary data.</text>
</comment>
<protein>
    <submittedName>
        <fullName evidence="2">Uncharacterized protein</fullName>
    </submittedName>
</protein>
<dbReference type="EMBL" id="RRYP01029790">
    <property type="protein sequence ID" value="TNV71457.1"/>
    <property type="molecule type" value="Genomic_DNA"/>
</dbReference>
<proteinExistence type="predicted"/>
<sequence length="195" mass="22291">MHRADNLAKFRTRLVKRDRRRHRVESPEPVCRPHTSIIARKTFGSTIPIPNFGQFPRLAAYNRHGPYRFLSVNDPFRPRPRSSASLAITAALRHGKIDRISRCALQSRTRLPQVANGHADHPRRSGRMARRRPDAADRGRLGQPRIDTRRSSTHPSSRAGSPPADRRIMVESESRFALGYSQGTIENLVRTTFFR</sequence>
<dbReference type="AlphaFoldDB" id="A0A8J8NAQ9"/>
<evidence type="ECO:0000313" key="2">
    <source>
        <dbReference type="EMBL" id="TNV71457.1"/>
    </source>
</evidence>